<dbReference type="GO" id="GO:0004553">
    <property type="term" value="F:hydrolase activity, hydrolyzing O-glycosyl compounds"/>
    <property type="evidence" value="ECO:0007669"/>
    <property type="project" value="InterPro"/>
</dbReference>
<keyword evidence="5" id="KW-1185">Reference proteome</keyword>
<evidence type="ECO:0000313" key="5">
    <source>
        <dbReference type="Proteomes" id="UP001318040"/>
    </source>
</evidence>
<keyword evidence="3" id="KW-0326">Glycosidase</keyword>
<dbReference type="PANTHER" id="PTHR10353:SF36">
    <property type="entry name" value="LP05116P"/>
    <property type="match status" value="1"/>
</dbReference>
<evidence type="ECO:0000256" key="2">
    <source>
        <dbReference type="ARBA" id="ARBA00022801"/>
    </source>
</evidence>
<dbReference type="InterPro" id="IPR017853">
    <property type="entry name" value="GH"/>
</dbReference>
<protein>
    <submittedName>
        <fullName evidence="6">Myrosinase 1-like</fullName>
    </submittedName>
</protein>
<organism evidence="5 6">
    <name type="scientific">Petromyzon marinus</name>
    <name type="common">Sea lamprey</name>
    <dbReference type="NCBI Taxonomy" id="7757"/>
    <lineage>
        <taxon>Eukaryota</taxon>
        <taxon>Metazoa</taxon>
        <taxon>Chordata</taxon>
        <taxon>Craniata</taxon>
        <taxon>Vertebrata</taxon>
        <taxon>Cyclostomata</taxon>
        <taxon>Hyperoartia</taxon>
        <taxon>Petromyzontiformes</taxon>
        <taxon>Petromyzontidae</taxon>
        <taxon>Petromyzon</taxon>
    </lineage>
</organism>
<dbReference type="SUPFAM" id="SSF51445">
    <property type="entry name" value="(Trans)glycosidases"/>
    <property type="match status" value="1"/>
</dbReference>
<dbReference type="Proteomes" id="UP001318040">
    <property type="component" value="Chromosome 19"/>
</dbReference>
<accession>A0AAJ7WX72</accession>
<sequence>MSPPRPPCAGGWNADGKGESVWDHFVHTRPVFGGGTGDVTCDSYHRIAQDMVILNGIGLSYYRFSISWSRIFPKGDPRLSSGPNEPGVRYYNDLINNLTSAGIQPMVTLFHWDLPQVTTRNAKPLSNPSIHSSTHSLTYPFTHSLTH</sequence>
<keyword evidence="2" id="KW-0378">Hydrolase</keyword>
<evidence type="ECO:0000313" key="6">
    <source>
        <dbReference type="RefSeq" id="XP_032813305.1"/>
    </source>
</evidence>
<comment type="similarity">
    <text evidence="1 4">Belongs to the glycosyl hydrolase 1 family.</text>
</comment>
<dbReference type="GO" id="GO:0005975">
    <property type="term" value="P:carbohydrate metabolic process"/>
    <property type="evidence" value="ECO:0007669"/>
    <property type="project" value="InterPro"/>
</dbReference>
<dbReference type="RefSeq" id="XP_032813305.1">
    <property type="nucleotide sequence ID" value="XM_032957414.1"/>
</dbReference>
<gene>
    <name evidence="6" type="primary">LOC116944009</name>
</gene>
<evidence type="ECO:0000256" key="1">
    <source>
        <dbReference type="ARBA" id="ARBA00010838"/>
    </source>
</evidence>
<dbReference type="InterPro" id="IPR001360">
    <property type="entry name" value="Glyco_hydro_1"/>
</dbReference>
<dbReference type="KEGG" id="pmrn:116944009"/>
<dbReference type="PANTHER" id="PTHR10353">
    <property type="entry name" value="GLYCOSYL HYDROLASE"/>
    <property type="match status" value="1"/>
</dbReference>
<evidence type="ECO:0000256" key="3">
    <source>
        <dbReference type="ARBA" id="ARBA00023295"/>
    </source>
</evidence>
<name>A0AAJ7WX72_PETMA</name>
<evidence type="ECO:0000256" key="4">
    <source>
        <dbReference type="RuleBase" id="RU003690"/>
    </source>
</evidence>
<dbReference type="Gene3D" id="3.20.20.80">
    <property type="entry name" value="Glycosidases"/>
    <property type="match status" value="1"/>
</dbReference>
<dbReference type="Pfam" id="PF00232">
    <property type="entry name" value="Glyco_hydro_1"/>
    <property type="match status" value="1"/>
</dbReference>
<dbReference type="AlphaFoldDB" id="A0AAJ7WX72"/>
<proteinExistence type="inferred from homology"/>
<reference evidence="6" key="1">
    <citation type="submission" date="2025-08" db="UniProtKB">
        <authorList>
            <consortium name="RefSeq"/>
        </authorList>
    </citation>
    <scope>IDENTIFICATION</scope>
    <source>
        <tissue evidence="6">Sperm</tissue>
    </source>
</reference>